<evidence type="ECO:0000313" key="1">
    <source>
        <dbReference type="EMBL" id="SES09723.1"/>
    </source>
</evidence>
<keyword evidence="2" id="KW-1185">Reference proteome</keyword>
<organism evidence="1 2">
    <name type="scientific">Streptomyces qinglanensis</name>
    <dbReference type="NCBI Taxonomy" id="943816"/>
    <lineage>
        <taxon>Bacteria</taxon>
        <taxon>Bacillati</taxon>
        <taxon>Actinomycetota</taxon>
        <taxon>Actinomycetes</taxon>
        <taxon>Kitasatosporales</taxon>
        <taxon>Streptomycetaceae</taxon>
        <taxon>Streptomyces</taxon>
    </lineage>
</organism>
<sequence length="192" mass="21113">MWALPIVGLIALATVWVSMEESGSGSGAASMSRQQNRAKDVLGYEPEVQAVPKAEGEVNGISSRVLDWMGVRGQVTEPSAAAHVCRKVDPDFETYYVVNHPWSVFELKKGTFDEAMDNLRRTLPDKGWKITKDGPMDTKAASPEIIAVQPDSHHTLTVQWLNSGKSGRTELISVDVDSRCFRVPEGTELNRS</sequence>
<gene>
    <name evidence="1" type="ORF">SAMN05421870_108290</name>
</gene>
<name>A0A1H9UL49_9ACTN</name>
<accession>A0A1H9UL49</accession>
<protein>
    <submittedName>
        <fullName evidence="1">Uncharacterized protein</fullName>
    </submittedName>
</protein>
<dbReference type="Proteomes" id="UP000182841">
    <property type="component" value="Unassembled WGS sequence"/>
</dbReference>
<proteinExistence type="predicted"/>
<dbReference type="AlphaFoldDB" id="A0A1H9UL49"/>
<dbReference type="EMBL" id="FOGO01000008">
    <property type="protein sequence ID" value="SES09723.1"/>
    <property type="molecule type" value="Genomic_DNA"/>
</dbReference>
<reference evidence="2" key="1">
    <citation type="submission" date="2016-10" db="EMBL/GenBank/DDBJ databases">
        <authorList>
            <person name="Varghese N."/>
            <person name="Submissions S."/>
        </authorList>
    </citation>
    <scope>NUCLEOTIDE SEQUENCE [LARGE SCALE GENOMIC DNA]</scope>
    <source>
        <strain evidence="2">CGMCC 4.6825</strain>
    </source>
</reference>
<evidence type="ECO:0000313" key="2">
    <source>
        <dbReference type="Proteomes" id="UP000182841"/>
    </source>
</evidence>